<dbReference type="InterPro" id="IPR021916">
    <property type="entry name" value="DUF3527"/>
</dbReference>
<reference evidence="1 2" key="1">
    <citation type="journal article" date="2018" name="Mol. Plant">
        <title>The genome of Artemisia annua provides insight into the evolution of Asteraceae family and artemisinin biosynthesis.</title>
        <authorList>
            <person name="Shen Q."/>
            <person name="Zhang L."/>
            <person name="Liao Z."/>
            <person name="Wang S."/>
            <person name="Yan T."/>
            <person name="Shi P."/>
            <person name="Liu M."/>
            <person name="Fu X."/>
            <person name="Pan Q."/>
            <person name="Wang Y."/>
            <person name="Lv Z."/>
            <person name="Lu X."/>
            <person name="Zhang F."/>
            <person name="Jiang W."/>
            <person name="Ma Y."/>
            <person name="Chen M."/>
            <person name="Hao X."/>
            <person name="Li L."/>
            <person name="Tang Y."/>
            <person name="Lv G."/>
            <person name="Zhou Y."/>
            <person name="Sun X."/>
            <person name="Brodelius P.E."/>
            <person name="Rose J.K.C."/>
            <person name="Tang K."/>
        </authorList>
    </citation>
    <scope>NUCLEOTIDE SEQUENCE [LARGE SCALE GENOMIC DNA]</scope>
    <source>
        <strain evidence="2">cv. Huhao1</strain>
        <tissue evidence="1">Leaf</tissue>
    </source>
</reference>
<dbReference type="PANTHER" id="PTHR31390:SF0">
    <property type="entry name" value="DOMAIN PROTEIN, PUTATIVE (DUF3527)-RELATED"/>
    <property type="match status" value="1"/>
</dbReference>
<organism evidence="1 2">
    <name type="scientific">Artemisia annua</name>
    <name type="common">Sweet wormwood</name>
    <dbReference type="NCBI Taxonomy" id="35608"/>
    <lineage>
        <taxon>Eukaryota</taxon>
        <taxon>Viridiplantae</taxon>
        <taxon>Streptophyta</taxon>
        <taxon>Embryophyta</taxon>
        <taxon>Tracheophyta</taxon>
        <taxon>Spermatophyta</taxon>
        <taxon>Magnoliopsida</taxon>
        <taxon>eudicotyledons</taxon>
        <taxon>Gunneridae</taxon>
        <taxon>Pentapetalae</taxon>
        <taxon>asterids</taxon>
        <taxon>campanulids</taxon>
        <taxon>Asterales</taxon>
        <taxon>Asteraceae</taxon>
        <taxon>Asteroideae</taxon>
        <taxon>Anthemideae</taxon>
        <taxon>Artemisiinae</taxon>
        <taxon>Artemisia</taxon>
    </lineage>
</organism>
<dbReference type="STRING" id="35608.A0A2U1LCB2"/>
<dbReference type="AlphaFoldDB" id="A0A2U1LCB2"/>
<dbReference type="PANTHER" id="PTHR31390">
    <property type="entry name" value="EXPRESSED PROTEIN"/>
    <property type="match status" value="1"/>
</dbReference>
<proteinExistence type="predicted"/>
<evidence type="ECO:0000313" key="1">
    <source>
        <dbReference type="EMBL" id="PWA46611.1"/>
    </source>
</evidence>
<dbReference type="OrthoDB" id="1939710at2759"/>
<evidence type="ECO:0000313" key="2">
    <source>
        <dbReference type="Proteomes" id="UP000245207"/>
    </source>
</evidence>
<gene>
    <name evidence="1" type="ORF">CTI12_AA507050</name>
</gene>
<dbReference type="EMBL" id="PKPP01010209">
    <property type="protein sequence ID" value="PWA46611.1"/>
    <property type="molecule type" value="Genomic_DNA"/>
</dbReference>
<protein>
    <submittedName>
        <fullName evidence="1">Uncharacterized protein</fullName>
    </submittedName>
</protein>
<sequence>MASNISVTLANKSVSLICMGVLNLRNKNKVPYFEFLVKNPNDVLLAKTQKLENGCNWVYTFHTIQSKQMVSPSGHRMKDHSNKNLMKVGQMRVSCYLCTELVNADNSMVTKFVLYDLGRSRKSGSPISGKTCQSKESTGQSKVHVDQKFVADLQPDLETAAIVIQFPSEKKKA</sequence>
<comment type="caution">
    <text evidence="1">The sequence shown here is derived from an EMBL/GenBank/DDBJ whole genome shotgun (WGS) entry which is preliminary data.</text>
</comment>
<dbReference type="Pfam" id="PF12043">
    <property type="entry name" value="DUF3527"/>
    <property type="match status" value="1"/>
</dbReference>
<dbReference type="Proteomes" id="UP000245207">
    <property type="component" value="Unassembled WGS sequence"/>
</dbReference>
<name>A0A2U1LCB2_ARTAN</name>
<keyword evidence="2" id="KW-1185">Reference proteome</keyword>
<accession>A0A2U1LCB2</accession>